<evidence type="ECO:0000313" key="5">
    <source>
        <dbReference type="EMBL" id="AFD25705.1"/>
    </source>
</evidence>
<dbReference type="PATRIC" id="fig|745776.4.peg.1827"/>
<reference evidence="5 6" key="1">
    <citation type="journal article" date="2012" name="PLoS ONE">
        <title>Genome sequence and transcriptome analysis of the radioresistant bacterium Deinococcus gobiensis: insights into the extreme environmental adaptations.</title>
        <authorList>
            <person name="Yuan M."/>
            <person name="Chen M."/>
            <person name="Zhang W."/>
            <person name="Lu W."/>
            <person name="Wang J."/>
            <person name="Yang M."/>
            <person name="Zhao P."/>
            <person name="Tang R."/>
            <person name="Li X."/>
            <person name="Hao Y."/>
            <person name="Zhou Z."/>
            <person name="Zhan Y."/>
            <person name="Yu H."/>
            <person name="Teng C."/>
            <person name="Yan Y."/>
            <person name="Ping S."/>
            <person name="Wang Y."/>
            <person name="Lin M."/>
        </authorList>
    </citation>
    <scope>NUCLEOTIDE SEQUENCE [LARGE SCALE GENOMIC DNA]</scope>
    <source>
        <strain evidence="5 6">I-0</strain>
    </source>
</reference>
<dbReference type="HOGENOM" id="CLU_131400_0_0_0"/>
<dbReference type="STRING" id="745776.DGo_CA1778"/>
<keyword evidence="2" id="KW-0238">DNA-binding</keyword>
<evidence type="ECO:0000256" key="2">
    <source>
        <dbReference type="ARBA" id="ARBA00023125"/>
    </source>
</evidence>
<proteinExistence type="predicted"/>
<organism evidence="5 6">
    <name type="scientific">Deinococcus gobiensis (strain DSM 21396 / JCM 16679 / CGMCC 1.7299 / I-0)</name>
    <dbReference type="NCBI Taxonomy" id="745776"/>
    <lineage>
        <taxon>Bacteria</taxon>
        <taxon>Thermotogati</taxon>
        <taxon>Deinococcota</taxon>
        <taxon>Deinococci</taxon>
        <taxon>Deinococcales</taxon>
        <taxon>Deinococcaceae</taxon>
        <taxon>Deinococcus</taxon>
    </lineage>
</organism>
<dbReference type="PANTHER" id="PTHR33164:SF43">
    <property type="entry name" value="HTH-TYPE TRANSCRIPTIONAL REPRESSOR YETL"/>
    <property type="match status" value="1"/>
</dbReference>
<dbReference type="PANTHER" id="PTHR33164">
    <property type="entry name" value="TRANSCRIPTIONAL REGULATOR, MARR FAMILY"/>
    <property type="match status" value="1"/>
</dbReference>
<dbReference type="RefSeq" id="WP_014685188.1">
    <property type="nucleotide sequence ID" value="NC_017790.1"/>
</dbReference>
<name>H8GWF5_DEIGI</name>
<dbReference type="PROSITE" id="PS50995">
    <property type="entry name" value="HTH_MARR_2"/>
    <property type="match status" value="1"/>
</dbReference>
<evidence type="ECO:0000256" key="1">
    <source>
        <dbReference type="ARBA" id="ARBA00023015"/>
    </source>
</evidence>
<sequence>MSPTDPEELALRLGQAIKAMHRLVSGGVMRNMQDEKQEQELSFSQVAALHQLRDCEMTVTALAERTSLSLPAASHLAERLVRRGLIGRTENPGNRREKLLTLTDLGRAHLARMDTAFSDTYVALFARVSPELLASTEANLRALVQELTSRPAGEPLPAVPETP</sequence>
<dbReference type="EMBL" id="CP002191">
    <property type="protein sequence ID" value="AFD25705.1"/>
    <property type="molecule type" value="Genomic_DNA"/>
</dbReference>
<dbReference type="PROSITE" id="PS01117">
    <property type="entry name" value="HTH_MARR_1"/>
    <property type="match status" value="1"/>
</dbReference>
<dbReference type="Gene3D" id="1.10.10.10">
    <property type="entry name" value="Winged helix-like DNA-binding domain superfamily/Winged helix DNA-binding domain"/>
    <property type="match status" value="1"/>
</dbReference>
<dbReference type="SUPFAM" id="SSF46785">
    <property type="entry name" value="Winged helix' DNA-binding domain"/>
    <property type="match status" value="1"/>
</dbReference>
<accession>H8GWF5</accession>
<dbReference type="KEGG" id="dgo:DGo_CA1778"/>
<evidence type="ECO:0000313" key="6">
    <source>
        <dbReference type="Proteomes" id="UP000007575"/>
    </source>
</evidence>
<dbReference type="Pfam" id="PF12802">
    <property type="entry name" value="MarR_2"/>
    <property type="match status" value="1"/>
</dbReference>
<dbReference type="Proteomes" id="UP000007575">
    <property type="component" value="Chromosome"/>
</dbReference>
<dbReference type="InterPro" id="IPR036390">
    <property type="entry name" value="WH_DNA-bd_sf"/>
</dbReference>
<dbReference type="eggNOG" id="COG1846">
    <property type="taxonomic scope" value="Bacteria"/>
</dbReference>
<evidence type="ECO:0000256" key="3">
    <source>
        <dbReference type="ARBA" id="ARBA00023163"/>
    </source>
</evidence>
<dbReference type="InterPro" id="IPR036388">
    <property type="entry name" value="WH-like_DNA-bd_sf"/>
</dbReference>
<protein>
    <submittedName>
        <fullName evidence="5">Transcriptional regulator, MarR family</fullName>
    </submittedName>
</protein>
<dbReference type="GO" id="GO:0006950">
    <property type="term" value="P:response to stress"/>
    <property type="evidence" value="ECO:0007669"/>
    <property type="project" value="TreeGrafter"/>
</dbReference>
<dbReference type="GO" id="GO:0003700">
    <property type="term" value="F:DNA-binding transcription factor activity"/>
    <property type="evidence" value="ECO:0007669"/>
    <property type="project" value="InterPro"/>
</dbReference>
<keyword evidence="1" id="KW-0805">Transcription regulation</keyword>
<evidence type="ECO:0000259" key="4">
    <source>
        <dbReference type="PROSITE" id="PS50995"/>
    </source>
</evidence>
<feature type="domain" description="HTH marR-type" evidence="4">
    <location>
        <begin position="6"/>
        <end position="149"/>
    </location>
</feature>
<keyword evidence="6" id="KW-1185">Reference proteome</keyword>
<gene>
    <name evidence="5" type="ordered locus">DGo_CA1778</name>
</gene>
<dbReference type="InterPro" id="IPR000835">
    <property type="entry name" value="HTH_MarR-typ"/>
</dbReference>
<dbReference type="InterPro" id="IPR039422">
    <property type="entry name" value="MarR/SlyA-like"/>
</dbReference>
<dbReference type="GO" id="GO:0003677">
    <property type="term" value="F:DNA binding"/>
    <property type="evidence" value="ECO:0007669"/>
    <property type="project" value="UniProtKB-KW"/>
</dbReference>
<dbReference type="SMART" id="SM00347">
    <property type="entry name" value="HTH_MARR"/>
    <property type="match status" value="1"/>
</dbReference>
<dbReference type="AlphaFoldDB" id="H8GWF5"/>
<keyword evidence="3" id="KW-0804">Transcription</keyword>
<dbReference type="InterPro" id="IPR023187">
    <property type="entry name" value="Tscrpt_reg_MarR-type_CS"/>
</dbReference>